<dbReference type="EC" id="2.1.1.200" evidence="5"/>
<dbReference type="EMBL" id="SRIO01000002">
    <property type="protein sequence ID" value="TFZ83806.1"/>
    <property type="molecule type" value="Genomic_DNA"/>
</dbReference>
<comment type="catalytic activity">
    <reaction evidence="5">
        <text>cytidine(32) in tRNA + S-adenosyl-L-methionine = 2'-O-methylcytidine(32) in tRNA + S-adenosyl-L-homocysteine + H(+)</text>
        <dbReference type="Rhea" id="RHEA:42932"/>
        <dbReference type="Rhea" id="RHEA-COMP:10288"/>
        <dbReference type="Rhea" id="RHEA-COMP:10289"/>
        <dbReference type="ChEBI" id="CHEBI:15378"/>
        <dbReference type="ChEBI" id="CHEBI:57856"/>
        <dbReference type="ChEBI" id="CHEBI:59789"/>
        <dbReference type="ChEBI" id="CHEBI:74495"/>
        <dbReference type="ChEBI" id="CHEBI:82748"/>
        <dbReference type="EC" id="2.1.1.200"/>
    </reaction>
</comment>
<comment type="catalytic activity">
    <reaction evidence="5">
        <text>uridine(32) in tRNA + S-adenosyl-L-methionine = 2'-O-methyluridine(32) in tRNA + S-adenosyl-L-homocysteine + H(+)</text>
        <dbReference type="Rhea" id="RHEA:42936"/>
        <dbReference type="Rhea" id="RHEA-COMP:10107"/>
        <dbReference type="Rhea" id="RHEA-COMP:10290"/>
        <dbReference type="ChEBI" id="CHEBI:15378"/>
        <dbReference type="ChEBI" id="CHEBI:57856"/>
        <dbReference type="ChEBI" id="CHEBI:59789"/>
        <dbReference type="ChEBI" id="CHEBI:65315"/>
        <dbReference type="ChEBI" id="CHEBI:74478"/>
        <dbReference type="EC" id="2.1.1.200"/>
    </reaction>
</comment>
<reference evidence="7 8" key="1">
    <citation type="journal article" date="2019" name="ISME J.">
        <title>Candidatus Macondimonas diazotrophica, a novel gammaproteobacterial genus dominating crude-oil-contaminated coastal sediments.</title>
        <authorList>
            <person name="Karthikeyan S."/>
            <person name="Konstantinidis K."/>
        </authorList>
    </citation>
    <scope>NUCLEOTIDE SEQUENCE [LARGE SCALE GENOMIC DNA]</scope>
    <source>
        <strain evidence="7 8">KTK01</strain>
    </source>
</reference>
<dbReference type="InterPro" id="IPR029026">
    <property type="entry name" value="tRNA_m1G_MTases_N"/>
</dbReference>
<dbReference type="NCBIfam" id="TIGR00050">
    <property type="entry name" value="rRNA_methyl_1"/>
    <property type="match status" value="1"/>
</dbReference>
<dbReference type="RefSeq" id="WP_135280733.1">
    <property type="nucleotide sequence ID" value="NZ_SRIO01000002.1"/>
</dbReference>
<feature type="domain" description="tRNA/rRNA methyltransferase SpoU type" evidence="6">
    <location>
        <begin position="6"/>
        <end position="154"/>
    </location>
</feature>
<dbReference type="GO" id="GO:0002128">
    <property type="term" value="P:tRNA nucleoside ribose methylation"/>
    <property type="evidence" value="ECO:0007669"/>
    <property type="project" value="TreeGrafter"/>
</dbReference>
<keyword evidence="5" id="KW-0963">Cytoplasm</keyword>
<dbReference type="GO" id="GO:0160206">
    <property type="term" value="F:tRNA (cytidine(32)/uridine(32)-2'-O)-methyltransferase activity"/>
    <property type="evidence" value="ECO:0007669"/>
    <property type="project" value="UniProtKB-EC"/>
</dbReference>
<evidence type="ECO:0000259" key="6">
    <source>
        <dbReference type="Pfam" id="PF00588"/>
    </source>
</evidence>
<sequence>MSRAPRIVLVGTSHPGNIGATARAMKTMGLSELHLVAPERFPDPQAVAMAAGAEDLLEQACIHPTLPAALAGCHWVAGLSARPRSLSGPSLTARQAAQHLTHLGEQTNAALVFGRERTGLTNEELDLCHVRVNIPSNPEYGSLNLAAAVQVVAYEWRMAMLDGPASPVEAPDTPGTPASSAALENFHAHLEEVLAEIGFLDRGNPRQLMRRLRRLSNRAQPEVEEINILRGILSAIQGGRTRRPGGASDRNV</sequence>
<evidence type="ECO:0000313" key="8">
    <source>
        <dbReference type="Proteomes" id="UP000297890"/>
    </source>
</evidence>
<dbReference type="InterPro" id="IPR029028">
    <property type="entry name" value="Alpha/beta_knot_MTases"/>
</dbReference>
<evidence type="ECO:0000256" key="1">
    <source>
        <dbReference type="ARBA" id="ARBA00007228"/>
    </source>
</evidence>
<dbReference type="CDD" id="cd18093">
    <property type="entry name" value="SpoU-like_TrmJ"/>
    <property type="match status" value="1"/>
</dbReference>
<evidence type="ECO:0000256" key="2">
    <source>
        <dbReference type="ARBA" id="ARBA00022603"/>
    </source>
</evidence>
<gene>
    <name evidence="5" type="primary">trmJ</name>
    <name evidence="7" type="ORF">E4680_02155</name>
</gene>
<comment type="subunit">
    <text evidence="5">Homodimer.</text>
</comment>
<keyword evidence="2 5" id="KW-0489">Methyltransferase</keyword>
<dbReference type="GO" id="GO:0003723">
    <property type="term" value="F:RNA binding"/>
    <property type="evidence" value="ECO:0007669"/>
    <property type="project" value="InterPro"/>
</dbReference>
<dbReference type="InterPro" id="IPR001537">
    <property type="entry name" value="SpoU_MeTrfase"/>
</dbReference>
<dbReference type="Proteomes" id="UP000297890">
    <property type="component" value="Unassembled WGS sequence"/>
</dbReference>
<keyword evidence="8" id="KW-1185">Reference proteome</keyword>
<protein>
    <recommendedName>
        <fullName evidence="5">tRNA (cytidine/uridine-2'-O-)-methyltransferase TrmJ</fullName>
        <ecNumber evidence="5">2.1.1.200</ecNumber>
    </recommendedName>
    <alternativeName>
        <fullName evidence="5">tRNA (cytidine(32)/uridine(32)-2'-O)-methyltransferase</fullName>
    </alternativeName>
    <alternativeName>
        <fullName evidence="5">tRNA Cm32/Um32 methyltransferase</fullName>
    </alternativeName>
</protein>
<evidence type="ECO:0000256" key="4">
    <source>
        <dbReference type="ARBA" id="ARBA00022691"/>
    </source>
</evidence>
<dbReference type="AlphaFoldDB" id="A0A4Z0FBD0"/>
<keyword evidence="3 7" id="KW-0808">Transferase</keyword>
<dbReference type="FunFam" id="3.40.1280.10:FF:000006">
    <property type="entry name" value="Uncharacterized tRNA/rRNA methyltransferase HI_0380"/>
    <property type="match status" value="1"/>
</dbReference>
<comment type="similarity">
    <text evidence="1">Belongs to the class IV-like SAM-binding methyltransferase superfamily. RNA methyltransferase TrmH family.</text>
</comment>
<organism evidence="7 8">
    <name type="scientific">Candidatus Macondimonas diazotrophica</name>
    <dbReference type="NCBI Taxonomy" id="2305248"/>
    <lineage>
        <taxon>Bacteria</taxon>
        <taxon>Pseudomonadati</taxon>
        <taxon>Pseudomonadota</taxon>
        <taxon>Gammaproteobacteria</taxon>
        <taxon>Chromatiales</taxon>
        <taxon>Ectothiorhodospiraceae</taxon>
        <taxon>Candidatus Macondimonas</taxon>
    </lineage>
</organism>
<comment type="caution">
    <text evidence="7">The sequence shown here is derived from an EMBL/GenBank/DDBJ whole genome shotgun (WGS) entry which is preliminary data.</text>
</comment>
<evidence type="ECO:0000256" key="3">
    <source>
        <dbReference type="ARBA" id="ARBA00022679"/>
    </source>
</evidence>
<name>A0A4Z0FBD0_9GAMM</name>
<dbReference type="Pfam" id="PF00588">
    <property type="entry name" value="SpoU_methylase"/>
    <property type="match status" value="1"/>
</dbReference>
<accession>A0A4Z0FBD0</accession>
<proteinExistence type="inferred from homology"/>
<dbReference type="GO" id="GO:0005829">
    <property type="term" value="C:cytosol"/>
    <property type="evidence" value="ECO:0007669"/>
    <property type="project" value="TreeGrafter"/>
</dbReference>
<evidence type="ECO:0000313" key="7">
    <source>
        <dbReference type="EMBL" id="TFZ83806.1"/>
    </source>
</evidence>
<evidence type="ECO:0000256" key="5">
    <source>
        <dbReference type="RuleBase" id="RU362024"/>
    </source>
</evidence>
<dbReference type="PIRSF" id="PIRSF004808">
    <property type="entry name" value="LasT"/>
    <property type="match status" value="1"/>
</dbReference>
<dbReference type="InterPro" id="IPR004384">
    <property type="entry name" value="RNA_MeTrfase_TrmJ/LasT"/>
</dbReference>
<dbReference type="Gene3D" id="3.40.1280.10">
    <property type="match status" value="1"/>
</dbReference>
<dbReference type="Gene3D" id="1.10.8.590">
    <property type="match status" value="1"/>
</dbReference>
<dbReference type="GO" id="GO:0106339">
    <property type="term" value="F:tRNA (cytidine(32)-2'-O)-methyltransferase activity"/>
    <property type="evidence" value="ECO:0007669"/>
    <property type="project" value="RHEA"/>
</dbReference>
<keyword evidence="4 5" id="KW-0949">S-adenosyl-L-methionine</keyword>
<comment type="function">
    <text evidence="5">Catalyzes the formation of 2'O-methylated cytidine (Cm32) or 2'O-methylated uridine (Um32) at position 32 in tRNA.</text>
</comment>
<dbReference type="OrthoDB" id="9806346at2"/>
<dbReference type="PANTHER" id="PTHR42786:SF2">
    <property type="entry name" value="TRNA (CYTIDINE_URIDINE-2'-O-)-METHYLTRANSFERASE TRMJ"/>
    <property type="match status" value="1"/>
</dbReference>
<dbReference type="SUPFAM" id="SSF75217">
    <property type="entry name" value="alpha/beta knot"/>
    <property type="match status" value="1"/>
</dbReference>
<comment type="subcellular location">
    <subcellularLocation>
        <location evidence="5">Cytoplasm</location>
    </subcellularLocation>
</comment>
<dbReference type="PANTHER" id="PTHR42786">
    <property type="entry name" value="TRNA/RRNA METHYLTRANSFERASE"/>
    <property type="match status" value="1"/>
</dbReference>
<keyword evidence="5" id="KW-0819">tRNA processing</keyword>